<keyword evidence="2 5" id="KW-0812">Transmembrane</keyword>
<dbReference type="EMBL" id="JADBEL010000018">
    <property type="protein sequence ID" value="MBE1555884.1"/>
    <property type="molecule type" value="Genomic_DNA"/>
</dbReference>
<feature type="transmembrane region" description="Helical" evidence="5">
    <location>
        <begin position="84"/>
        <end position="106"/>
    </location>
</feature>
<proteinExistence type="predicted"/>
<evidence type="ECO:0000256" key="5">
    <source>
        <dbReference type="SAM" id="Phobius"/>
    </source>
</evidence>
<comment type="subcellular location">
    <subcellularLocation>
        <location evidence="1">Membrane</location>
        <topology evidence="1">Multi-pass membrane protein</topology>
    </subcellularLocation>
</comment>
<sequence length="113" mass="13261">MTNNKVLAALCYFSIFFAPLLLPIIVYFVTDDREVKYHAKRSLLSHLIPVVLLIVVFVIMIFSMMSFRGSFDEMTENSFSFWQFAPFLFMLIYGLLFMIIFIWNVIQGVKVLK</sequence>
<accession>A0A927R7D8</accession>
<protein>
    <submittedName>
        <fullName evidence="6">Membrane protein</fullName>
    </submittedName>
</protein>
<dbReference type="Proteomes" id="UP000658225">
    <property type="component" value="Unassembled WGS sequence"/>
</dbReference>
<keyword evidence="3 5" id="KW-1133">Transmembrane helix</keyword>
<name>A0A927R7D8_9BACL</name>
<dbReference type="InterPro" id="IPR019109">
    <property type="entry name" value="MamF_MmsF"/>
</dbReference>
<feature type="transmembrane region" description="Helical" evidence="5">
    <location>
        <begin position="6"/>
        <end position="30"/>
    </location>
</feature>
<dbReference type="RefSeq" id="WP_192599571.1">
    <property type="nucleotide sequence ID" value="NZ_JADBEL010000018.1"/>
</dbReference>
<organism evidence="6 7">
    <name type="scientific">Sporosarcina limicola</name>
    <dbReference type="NCBI Taxonomy" id="34101"/>
    <lineage>
        <taxon>Bacteria</taxon>
        <taxon>Bacillati</taxon>
        <taxon>Bacillota</taxon>
        <taxon>Bacilli</taxon>
        <taxon>Bacillales</taxon>
        <taxon>Caryophanaceae</taxon>
        <taxon>Sporosarcina</taxon>
    </lineage>
</organism>
<evidence type="ECO:0000256" key="1">
    <source>
        <dbReference type="ARBA" id="ARBA00004141"/>
    </source>
</evidence>
<dbReference type="AlphaFoldDB" id="A0A927R7D8"/>
<evidence type="ECO:0000313" key="7">
    <source>
        <dbReference type="Proteomes" id="UP000658225"/>
    </source>
</evidence>
<dbReference type="Pfam" id="PF09685">
    <property type="entry name" value="MamF_MmsF"/>
    <property type="match status" value="1"/>
</dbReference>
<evidence type="ECO:0000313" key="6">
    <source>
        <dbReference type="EMBL" id="MBE1555884.1"/>
    </source>
</evidence>
<keyword evidence="7" id="KW-1185">Reference proteome</keyword>
<gene>
    <name evidence="6" type="ORF">H4683_003004</name>
</gene>
<reference evidence="6" key="1">
    <citation type="submission" date="2020-10" db="EMBL/GenBank/DDBJ databases">
        <title>Genomic Encyclopedia of Type Strains, Phase IV (KMG-IV): sequencing the most valuable type-strain genomes for metagenomic binning, comparative biology and taxonomic classification.</title>
        <authorList>
            <person name="Goeker M."/>
        </authorList>
    </citation>
    <scope>NUCLEOTIDE SEQUENCE</scope>
    <source>
        <strain evidence="6">DSM 13886</strain>
    </source>
</reference>
<evidence type="ECO:0000256" key="3">
    <source>
        <dbReference type="ARBA" id="ARBA00022989"/>
    </source>
</evidence>
<keyword evidence="4 5" id="KW-0472">Membrane</keyword>
<evidence type="ECO:0000256" key="4">
    <source>
        <dbReference type="ARBA" id="ARBA00023136"/>
    </source>
</evidence>
<evidence type="ECO:0000256" key="2">
    <source>
        <dbReference type="ARBA" id="ARBA00022692"/>
    </source>
</evidence>
<comment type="caution">
    <text evidence="6">The sequence shown here is derived from an EMBL/GenBank/DDBJ whole genome shotgun (WGS) entry which is preliminary data.</text>
</comment>
<feature type="transmembrane region" description="Helical" evidence="5">
    <location>
        <begin position="42"/>
        <end position="64"/>
    </location>
</feature>